<reference evidence="2" key="1">
    <citation type="submission" date="2014-09" db="EMBL/GenBank/DDBJ databases">
        <authorList>
            <person name="Sharma Rahul"/>
            <person name="Thines Marco"/>
        </authorList>
    </citation>
    <scope>NUCLEOTIDE SEQUENCE [LARGE SCALE GENOMIC DNA]</scope>
</reference>
<keyword evidence="2" id="KW-1185">Reference proteome</keyword>
<evidence type="ECO:0000313" key="1">
    <source>
        <dbReference type="EMBL" id="CEG48990.1"/>
    </source>
</evidence>
<dbReference type="RefSeq" id="XP_024585359.1">
    <property type="nucleotide sequence ID" value="XM_024720130.1"/>
</dbReference>
<proteinExistence type="predicted"/>
<organism evidence="1 2">
    <name type="scientific">Plasmopara halstedii</name>
    <name type="common">Downy mildew of sunflower</name>
    <dbReference type="NCBI Taxonomy" id="4781"/>
    <lineage>
        <taxon>Eukaryota</taxon>
        <taxon>Sar</taxon>
        <taxon>Stramenopiles</taxon>
        <taxon>Oomycota</taxon>
        <taxon>Peronosporomycetes</taxon>
        <taxon>Peronosporales</taxon>
        <taxon>Peronosporaceae</taxon>
        <taxon>Plasmopara</taxon>
    </lineage>
</organism>
<accession>A0A0P1B5F4</accession>
<evidence type="ECO:0000313" key="2">
    <source>
        <dbReference type="Proteomes" id="UP000054928"/>
    </source>
</evidence>
<dbReference type="EMBL" id="CCYD01003042">
    <property type="protein sequence ID" value="CEG48990.1"/>
    <property type="molecule type" value="Genomic_DNA"/>
</dbReference>
<dbReference type="GeneID" id="36401835"/>
<protein>
    <submittedName>
        <fullName evidence="1">Uncharacterized protein</fullName>
    </submittedName>
</protein>
<name>A0A0P1B5F4_PLAHL</name>
<dbReference type="AlphaFoldDB" id="A0A0P1B5F4"/>
<dbReference type="Proteomes" id="UP000054928">
    <property type="component" value="Unassembled WGS sequence"/>
</dbReference>
<sequence>MLNDKFLASGKIALLTKSILSVPMSVLRNWFPVSLAFDFEVVLAEESRALNQTCESLKGKQLQTHLKRNRATVELALMISSAVVRAGDKEVPITKNITGKNKYELPQNLQIRFSRCR</sequence>